<evidence type="ECO:0000256" key="2">
    <source>
        <dbReference type="ARBA" id="ARBA00022505"/>
    </source>
</evidence>
<dbReference type="GO" id="GO:0008482">
    <property type="term" value="F:sulfite oxidase activity"/>
    <property type="evidence" value="ECO:0007669"/>
    <property type="project" value="TreeGrafter"/>
</dbReference>
<evidence type="ECO:0000313" key="7">
    <source>
        <dbReference type="EMBL" id="QDU62828.1"/>
    </source>
</evidence>
<keyword evidence="4" id="KW-0560">Oxidoreductase</keyword>
<evidence type="ECO:0000313" key="8">
    <source>
        <dbReference type="Proteomes" id="UP000317093"/>
    </source>
</evidence>
<dbReference type="InterPro" id="IPR036374">
    <property type="entry name" value="OxRdtase_Mopterin-bd_sf"/>
</dbReference>
<dbReference type="RefSeq" id="WP_145259846.1">
    <property type="nucleotide sequence ID" value="NZ_CP036279.1"/>
</dbReference>
<dbReference type="KEGG" id="knv:Pan216_36990"/>
<dbReference type="Pfam" id="PF03404">
    <property type="entry name" value="Mo-co_dimer"/>
    <property type="match status" value="1"/>
</dbReference>
<name>A0A518B776_9BACT</name>
<accession>A0A518B776</accession>
<evidence type="ECO:0000259" key="5">
    <source>
        <dbReference type="Pfam" id="PF00174"/>
    </source>
</evidence>
<comment type="cofactor">
    <cofactor evidence="1">
        <name>Mo-molybdopterin</name>
        <dbReference type="ChEBI" id="CHEBI:71302"/>
    </cofactor>
</comment>
<dbReference type="Proteomes" id="UP000317093">
    <property type="component" value="Chromosome"/>
</dbReference>
<feature type="domain" description="Oxidoreductase molybdopterin-binding" evidence="5">
    <location>
        <begin position="96"/>
        <end position="264"/>
    </location>
</feature>
<dbReference type="GO" id="GO:0030151">
    <property type="term" value="F:molybdenum ion binding"/>
    <property type="evidence" value="ECO:0007669"/>
    <property type="project" value="InterPro"/>
</dbReference>
<dbReference type="Gene3D" id="3.90.420.10">
    <property type="entry name" value="Oxidoreductase, molybdopterin-binding domain"/>
    <property type="match status" value="1"/>
</dbReference>
<dbReference type="Gene3D" id="2.60.40.650">
    <property type="match status" value="1"/>
</dbReference>
<dbReference type="EMBL" id="CP036279">
    <property type="protein sequence ID" value="QDU62828.1"/>
    <property type="molecule type" value="Genomic_DNA"/>
</dbReference>
<dbReference type="GO" id="GO:0043546">
    <property type="term" value="F:molybdopterin cofactor binding"/>
    <property type="evidence" value="ECO:0007669"/>
    <property type="project" value="TreeGrafter"/>
</dbReference>
<keyword evidence="8" id="KW-1185">Reference proteome</keyword>
<dbReference type="InterPro" id="IPR008335">
    <property type="entry name" value="Mopterin_OxRdtase_euk"/>
</dbReference>
<sequence>MAEYSKVTEALLGRRRWLRQVSMASLGSLVPLGCQREAPAPTAESLELNEMRFPGKIPMRVINSRPPCLETPWRYFRSDFTPNEAFYVRWHLQMLPTEVDPRRWRLTVGGEVKQPLRLSLRELREFEPVTIAAVNQCSGNSRALADPRVPGAQWENGAMGNARWTGVPLETLLERAGIKAGAVEVTFRGLDRGGIQSVPDFVRSLKVELALDSDILVAYAMNGEPLPMLNGFPARLVVPGWYATWWIKSLSEITVVDKPFTGFWMDKAYRIPTTPNAVETPDNLATETVPISRMNVRSFFTFPDQGTVVTRHQPCSLEGFAFDGGSGIRLVELSADSGKTWQAAKLGTDHGNYSFRRWHHDWTPTPGRHVLLVRATSNKGEQQPLEPGWNHAGYMRNVVEQLALTVS</sequence>
<reference evidence="7 8" key="1">
    <citation type="submission" date="2019-02" db="EMBL/GenBank/DDBJ databases">
        <title>Deep-cultivation of Planctomycetes and their phenomic and genomic characterization uncovers novel biology.</title>
        <authorList>
            <person name="Wiegand S."/>
            <person name="Jogler M."/>
            <person name="Boedeker C."/>
            <person name="Pinto D."/>
            <person name="Vollmers J."/>
            <person name="Rivas-Marin E."/>
            <person name="Kohn T."/>
            <person name="Peeters S.H."/>
            <person name="Heuer A."/>
            <person name="Rast P."/>
            <person name="Oberbeckmann S."/>
            <person name="Bunk B."/>
            <person name="Jeske O."/>
            <person name="Meyerdierks A."/>
            <person name="Storesund J.E."/>
            <person name="Kallscheuer N."/>
            <person name="Luecker S."/>
            <person name="Lage O.M."/>
            <person name="Pohl T."/>
            <person name="Merkel B.J."/>
            <person name="Hornburger P."/>
            <person name="Mueller R.-W."/>
            <person name="Bruemmer F."/>
            <person name="Labrenz M."/>
            <person name="Spormann A.M."/>
            <person name="Op den Camp H."/>
            <person name="Overmann J."/>
            <person name="Amann R."/>
            <person name="Jetten M.S.M."/>
            <person name="Mascher T."/>
            <person name="Medema M.H."/>
            <person name="Devos D.P."/>
            <person name="Kaster A.-K."/>
            <person name="Ovreas L."/>
            <person name="Rohde M."/>
            <person name="Galperin M.Y."/>
            <person name="Jogler C."/>
        </authorList>
    </citation>
    <scope>NUCLEOTIDE SEQUENCE [LARGE SCALE GENOMIC DNA]</scope>
    <source>
        <strain evidence="7 8">Pan216</strain>
    </source>
</reference>
<evidence type="ECO:0000256" key="4">
    <source>
        <dbReference type="ARBA" id="ARBA00023002"/>
    </source>
</evidence>
<dbReference type="InterPro" id="IPR014756">
    <property type="entry name" value="Ig_E-set"/>
</dbReference>
<protein>
    <submittedName>
        <fullName evidence="7">TMAO/DMSO reductase</fullName>
    </submittedName>
</protein>
<organism evidence="7 8">
    <name type="scientific">Kolteria novifilia</name>
    <dbReference type="NCBI Taxonomy" id="2527975"/>
    <lineage>
        <taxon>Bacteria</taxon>
        <taxon>Pseudomonadati</taxon>
        <taxon>Planctomycetota</taxon>
        <taxon>Planctomycetia</taxon>
        <taxon>Kolteriales</taxon>
        <taxon>Kolteriaceae</taxon>
        <taxon>Kolteria</taxon>
    </lineage>
</organism>
<keyword evidence="2" id="KW-0500">Molybdenum</keyword>
<dbReference type="SUPFAM" id="SSF56524">
    <property type="entry name" value="Oxidoreductase molybdopterin-binding domain"/>
    <property type="match status" value="1"/>
</dbReference>
<evidence type="ECO:0000256" key="3">
    <source>
        <dbReference type="ARBA" id="ARBA00022723"/>
    </source>
</evidence>
<dbReference type="SUPFAM" id="SSF81296">
    <property type="entry name" value="E set domains"/>
    <property type="match status" value="1"/>
</dbReference>
<dbReference type="GO" id="GO:0020037">
    <property type="term" value="F:heme binding"/>
    <property type="evidence" value="ECO:0007669"/>
    <property type="project" value="TreeGrafter"/>
</dbReference>
<evidence type="ECO:0000259" key="6">
    <source>
        <dbReference type="Pfam" id="PF03404"/>
    </source>
</evidence>
<gene>
    <name evidence="7" type="ORF">Pan216_36990</name>
</gene>
<dbReference type="PANTHER" id="PTHR19372:SF7">
    <property type="entry name" value="SULFITE OXIDASE, MITOCHONDRIAL"/>
    <property type="match status" value="1"/>
</dbReference>
<evidence type="ECO:0000256" key="1">
    <source>
        <dbReference type="ARBA" id="ARBA00001924"/>
    </source>
</evidence>
<dbReference type="OrthoDB" id="9778777at2"/>
<proteinExistence type="predicted"/>
<dbReference type="AlphaFoldDB" id="A0A518B776"/>
<dbReference type="InterPro" id="IPR005066">
    <property type="entry name" value="MoCF_OxRdtse_dimer"/>
</dbReference>
<feature type="domain" description="Moybdenum cofactor oxidoreductase dimerisation" evidence="6">
    <location>
        <begin position="291"/>
        <end position="398"/>
    </location>
</feature>
<dbReference type="PRINTS" id="PR00407">
    <property type="entry name" value="EUMOPTERIN"/>
</dbReference>
<dbReference type="PANTHER" id="PTHR19372">
    <property type="entry name" value="SULFITE REDUCTASE"/>
    <property type="match status" value="1"/>
</dbReference>
<keyword evidence="3" id="KW-0479">Metal-binding</keyword>
<dbReference type="GO" id="GO:0006790">
    <property type="term" value="P:sulfur compound metabolic process"/>
    <property type="evidence" value="ECO:0007669"/>
    <property type="project" value="TreeGrafter"/>
</dbReference>
<dbReference type="InterPro" id="IPR000572">
    <property type="entry name" value="OxRdtase_Mopterin-bd_dom"/>
</dbReference>
<dbReference type="Pfam" id="PF00174">
    <property type="entry name" value="Oxidored_molyb"/>
    <property type="match status" value="1"/>
</dbReference>